<proteinExistence type="predicted"/>
<organism evidence="1 2">
    <name type="scientific">Ktedonospora formicarum</name>
    <dbReference type="NCBI Taxonomy" id="2778364"/>
    <lineage>
        <taxon>Bacteria</taxon>
        <taxon>Bacillati</taxon>
        <taxon>Chloroflexota</taxon>
        <taxon>Ktedonobacteria</taxon>
        <taxon>Ktedonobacterales</taxon>
        <taxon>Ktedonobacteraceae</taxon>
        <taxon>Ktedonospora</taxon>
    </lineage>
</organism>
<sequence>MSTVQFVRDLFGDQEIFAIKEWVGPNGEMGVYCSQAMGHLYLLIFIQAQHLHYTHQYLDTERSLALRDAEIIAVFAGAQEIVA</sequence>
<accession>A0A8J3MVU5</accession>
<evidence type="ECO:0000313" key="2">
    <source>
        <dbReference type="Proteomes" id="UP000612362"/>
    </source>
</evidence>
<dbReference type="EMBL" id="BNJF01000004">
    <property type="protein sequence ID" value="GHO48296.1"/>
    <property type="molecule type" value="Genomic_DNA"/>
</dbReference>
<dbReference type="RefSeq" id="WP_220197528.1">
    <property type="nucleotide sequence ID" value="NZ_BNJF01000004.1"/>
</dbReference>
<reference evidence="1" key="1">
    <citation type="submission" date="2020-10" db="EMBL/GenBank/DDBJ databases">
        <title>Taxonomic study of unclassified bacteria belonging to the class Ktedonobacteria.</title>
        <authorList>
            <person name="Yabe S."/>
            <person name="Wang C.M."/>
            <person name="Zheng Y."/>
            <person name="Sakai Y."/>
            <person name="Cavaletti L."/>
            <person name="Monciardini P."/>
            <person name="Donadio S."/>
        </authorList>
    </citation>
    <scope>NUCLEOTIDE SEQUENCE</scope>
    <source>
        <strain evidence="1">SOSP1-1</strain>
    </source>
</reference>
<gene>
    <name evidence="1" type="ORF">KSX_64590</name>
</gene>
<evidence type="ECO:0000313" key="1">
    <source>
        <dbReference type="EMBL" id="GHO48296.1"/>
    </source>
</evidence>
<dbReference type="AlphaFoldDB" id="A0A8J3MVU5"/>
<name>A0A8J3MVU5_9CHLR</name>
<protein>
    <submittedName>
        <fullName evidence="1">Uncharacterized protein</fullName>
    </submittedName>
</protein>
<keyword evidence="2" id="KW-1185">Reference proteome</keyword>
<dbReference type="Proteomes" id="UP000612362">
    <property type="component" value="Unassembled WGS sequence"/>
</dbReference>
<comment type="caution">
    <text evidence="1">The sequence shown here is derived from an EMBL/GenBank/DDBJ whole genome shotgun (WGS) entry which is preliminary data.</text>
</comment>